<evidence type="ECO:0000313" key="2">
    <source>
        <dbReference type="EMBL" id="TQN32296.1"/>
    </source>
</evidence>
<comment type="caution">
    <text evidence="2">The sequence shown here is derived from an EMBL/GenBank/DDBJ whole genome shotgun (WGS) entry which is preliminary data.</text>
</comment>
<accession>A0A543NKG7</accession>
<keyword evidence="1" id="KW-0472">Membrane</keyword>
<evidence type="ECO:0000256" key="1">
    <source>
        <dbReference type="SAM" id="Phobius"/>
    </source>
</evidence>
<dbReference type="EMBL" id="VFQC01000001">
    <property type="protein sequence ID" value="TQN32296.1"/>
    <property type="molecule type" value="Genomic_DNA"/>
</dbReference>
<feature type="transmembrane region" description="Helical" evidence="1">
    <location>
        <begin position="20"/>
        <end position="39"/>
    </location>
</feature>
<protein>
    <submittedName>
        <fullName evidence="2">Uncharacterized protein</fullName>
    </submittedName>
</protein>
<feature type="transmembrane region" description="Helical" evidence="1">
    <location>
        <begin position="45"/>
        <end position="65"/>
    </location>
</feature>
<reference evidence="2 3" key="1">
    <citation type="submission" date="2019-06" db="EMBL/GenBank/DDBJ databases">
        <title>Sequencing the genomes of 1000 actinobacteria strains.</title>
        <authorList>
            <person name="Klenk H.-P."/>
        </authorList>
    </citation>
    <scope>NUCLEOTIDE SEQUENCE [LARGE SCALE GENOMIC DNA]</scope>
    <source>
        <strain evidence="2 3">DSM 45015</strain>
    </source>
</reference>
<dbReference type="Proteomes" id="UP000317422">
    <property type="component" value="Unassembled WGS sequence"/>
</dbReference>
<keyword evidence="3" id="KW-1185">Reference proteome</keyword>
<proteinExistence type="predicted"/>
<evidence type="ECO:0000313" key="3">
    <source>
        <dbReference type="Proteomes" id="UP000317422"/>
    </source>
</evidence>
<dbReference type="AlphaFoldDB" id="A0A543NKG7"/>
<gene>
    <name evidence="2" type="ORF">FHX37_2247</name>
</gene>
<sequence>MAQLAAQYQLGGFVRSHVPAGPLAGVLTAFGTLAAVVLIEIALVVFAGVYVVGGILFFGVIYAFVYMFKTFFRTGTAVHLFTHGLVKTESGRPFPVHFGQVYRMRKDREDRYLHMANGSEVKLPAFLSDEEELFAHVAKRVSG</sequence>
<organism evidence="2 3">
    <name type="scientific">Haloactinospora alba</name>
    <dbReference type="NCBI Taxonomy" id="405555"/>
    <lineage>
        <taxon>Bacteria</taxon>
        <taxon>Bacillati</taxon>
        <taxon>Actinomycetota</taxon>
        <taxon>Actinomycetes</taxon>
        <taxon>Streptosporangiales</taxon>
        <taxon>Nocardiopsidaceae</taxon>
        <taxon>Haloactinospora</taxon>
    </lineage>
</organism>
<name>A0A543NKG7_9ACTN</name>
<keyword evidence="1" id="KW-0812">Transmembrane</keyword>
<keyword evidence="1" id="KW-1133">Transmembrane helix</keyword>